<evidence type="ECO:0000256" key="16">
    <source>
        <dbReference type="ARBA" id="ARBA00023180"/>
    </source>
</evidence>
<evidence type="ECO:0000256" key="15">
    <source>
        <dbReference type="ARBA" id="ARBA00023170"/>
    </source>
</evidence>
<evidence type="ECO:0000256" key="5">
    <source>
        <dbReference type="ARBA" id="ARBA00022614"/>
    </source>
</evidence>
<keyword evidence="13 20" id="KW-1133">Transmembrane helix</keyword>
<sequence>MLMGARSAMLVRAPAAKSSSSSFSCYNPNNNNAIFVVLVLFLSLWSSILPTCWCDETVISSDDDGKALLKFRSSLSNVVALSSWDPSINPKPPCSGNIPNWVGLFCMNDRVWGLRLENMGLTGHIDVGSLGSMPALRTLSLMNNTFVGPLPNMKMLTNLKALYLSYNHFSGEIPDDAFESLNRLRKVYLANNEFTGKIPSSLATLPNLLILRLDANKFQGQIPQFQHKNLRVINLSNNELEGPIPVNLSTFGASSFSGNKRLCGPPLTNQCKNAIGEAPIPITTPSSSGNMRVVKILFIILIIVVSIVGIMVVVLVIWRLIRSRNKNNINNYYNKEGSSSFQNQPSKKHVPPVYVKTKSLAEYQRDHSDKVATTSSKHGHSRGHSHSKKGDQGKLTFLRNDGVKFDLQDLLRASAEILGSAAFGSSYKAVVMDGQAVVVKRYKQMNNVGREEFQEHMRRLGNLDHPNLLPLLAYYYRKEEKLLISAYVENGCLASHLHGNHNYQKPGLDWATRLKIAKGVARGLAYLYSALPSLIVPHGHIKSSNVLLDENFEPLLTDYGFSPVINLDHAQQVIMPYKSPEYAQLGRITKKTDVWSLGILILEILTGKFPENYLTHRHIPDSDIASWVNNMVTEKRISEVFDVEMGGLGNSKVELLKLLKIGLSCCEANVERRLDIKEAFEQIEELNVGGENDNIIIGDQYSSTLSTTNERDAYRAV</sequence>
<evidence type="ECO:0000256" key="17">
    <source>
        <dbReference type="ARBA" id="ARBA00047899"/>
    </source>
</evidence>
<proteinExistence type="inferred from homology"/>
<dbReference type="InterPro" id="IPR013210">
    <property type="entry name" value="LRR_N_plant-typ"/>
</dbReference>
<dbReference type="AlphaFoldDB" id="A0AAN9I6J1"/>
<dbReference type="InterPro" id="IPR011009">
    <property type="entry name" value="Kinase-like_dom_sf"/>
</dbReference>
<evidence type="ECO:0000256" key="19">
    <source>
        <dbReference type="SAM" id="MobiDB-lite"/>
    </source>
</evidence>
<comment type="subcellular location">
    <subcellularLocation>
        <location evidence="1">Membrane</location>
        <topology evidence="1">Single-pass membrane protein</topology>
    </subcellularLocation>
</comment>
<name>A0AAN9I6J1_CROPI</name>
<dbReference type="InterPro" id="IPR001245">
    <property type="entry name" value="Ser-Thr/Tyr_kinase_cat_dom"/>
</dbReference>
<evidence type="ECO:0000256" key="12">
    <source>
        <dbReference type="ARBA" id="ARBA00022840"/>
    </source>
</evidence>
<dbReference type="Proteomes" id="UP001372338">
    <property type="component" value="Unassembled WGS sequence"/>
</dbReference>
<evidence type="ECO:0000313" key="22">
    <source>
        <dbReference type="EMBL" id="KAK7262046.1"/>
    </source>
</evidence>
<dbReference type="Pfam" id="PF07714">
    <property type="entry name" value="PK_Tyr_Ser-Thr"/>
    <property type="match status" value="1"/>
</dbReference>
<evidence type="ECO:0000256" key="3">
    <source>
        <dbReference type="ARBA" id="ARBA00012513"/>
    </source>
</evidence>
<evidence type="ECO:0000256" key="10">
    <source>
        <dbReference type="ARBA" id="ARBA00022741"/>
    </source>
</evidence>
<evidence type="ECO:0000259" key="21">
    <source>
        <dbReference type="PROSITE" id="PS50011"/>
    </source>
</evidence>
<dbReference type="Gene3D" id="3.80.10.10">
    <property type="entry name" value="Ribonuclease Inhibitor"/>
    <property type="match status" value="2"/>
</dbReference>
<comment type="similarity">
    <text evidence="2">Belongs to the protein kinase superfamily. Ser/Thr protein kinase family.</text>
</comment>
<feature type="domain" description="Protein kinase" evidence="21">
    <location>
        <begin position="412"/>
        <end position="686"/>
    </location>
</feature>
<dbReference type="InterPro" id="IPR001611">
    <property type="entry name" value="Leu-rich_rpt"/>
</dbReference>
<evidence type="ECO:0000256" key="14">
    <source>
        <dbReference type="ARBA" id="ARBA00023136"/>
    </source>
</evidence>
<accession>A0AAN9I6J1</accession>
<dbReference type="FunFam" id="1.10.510.10:FF:000480">
    <property type="entry name" value="Pollen receptor-like kinase 1"/>
    <property type="match status" value="1"/>
</dbReference>
<dbReference type="Gene3D" id="1.10.510.10">
    <property type="entry name" value="Transferase(Phosphotransferase) domain 1"/>
    <property type="match status" value="1"/>
</dbReference>
<keyword evidence="15" id="KW-0675">Receptor</keyword>
<evidence type="ECO:0000256" key="20">
    <source>
        <dbReference type="SAM" id="Phobius"/>
    </source>
</evidence>
<keyword evidence="6" id="KW-0808">Transferase</keyword>
<protein>
    <recommendedName>
        <fullName evidence="3">non-specific serine/threonine protein kinase</fullName>
        <ecNumber evidence="3">2.7.11.1</ecNumber>
    </recommendedName>
</protein>
<feature type="transmembrane region" description="Helical" evidence="20">
    <location>
        <begin position="296"/>
        <end position="318"/>
    </location>
</feature>
<evidence type="ECO:0000256" key="18">
    <source>
        <dbReference type="ARBA" id="ARBA00048679"/>
    </source>
</evidence>
<gene>
    <name evidence="22" type="ORF">RIF29_28374</name>
</gene>
<dbReference type="GO" id="GO:0004674">
    <property type="term" value="F:protein serine/threonine kinase activity"/>
    <property type="evidence" value="ECO:0007669"/>
    <property type="project" value="UniProtKB-EC"/>
</dbReference>
<dbReference type="FunFam" id="3.30.200.20:FF:000307">
    <property type="entry name" value="pollen receptor-like kinase 1"/>
    <property type="match status" value="1"/>
</dbReference>
<evidence type="ECO:0000313" key="23">
    <source>
        <dbReference type="Proteomes" id="UP001372338"/>
    </source>
</evidence>
<evidence type="ECO:0000256" key="8">
    <source>
        <dbReference type="ARBA" id="ARBA00022729"/>
    </source>
</evidence>
<keyword evidence="9" id="KW-0677">Repeat</keyword>
<dbReference type="SUPFAM" id="SSF56112">
    <property type="entry name" value="Protein kinase-like (PK-like)"/>
    <property type="match status" value="1"/>
</dbReference>
<evidence type="ECO:0000256" key="1">
    <source>
        <dbReference type="ARBA" id="ARBA00004167"/>
    </source>
</evidence>
<keyword evidence="10" id="KW-0547">Nucleotide-binding</keyword>
<evidence type="ECO:0000256" key="4">
    <source>
        <dbReference type="ARBA" id="ARBA00022553"/>
    </source>
</evidence>
<dbReference type="PANTHER" id="PTHR48007:SF19">
    <property type="entry name" value="POLLEN RECEPTOR-LIKE KINASE 5"/>
    <property type="match status" value="1"/>
</dbReference>
<keyword evidence="4" id="KW-0597">Phosphoprotein</keyword>
<dbReference type="EC" id="2.7.11.1" evidence="3"/>
<comment type="catalytic activity">
    <reaction evidence="18">
        <text>L-seryl-[protein] + ATP = O-phospho-L-seryl-[protein] + ADP + H(+)</text>
        <dbReference type="Rhea" id="RHEA:17989"/>
        <dbReference type="Rhea" id="RHEA-COMP:9863"/>
        <dbReference type="Rhea" id="RHEA-COMP:11604"/>
        <dbReference type="ChEBI" id="CHEBI:15378"/>
        <dbReference type="ChEBI" id="CHEBI:29999"/>
        <dbReference type="ChEBI" id="CHEBI:30616"/>
        <dbReference type="ChEBI" id="CHEBI:83421"/>
        <dbReference type="ChEBI" id="CHEBI:456216"/>
        <dbReference type="EC" id="2.7.11.1"/>
    </reaction>
</comment>
<keyword evidence="12" id="KW-0067">ATP-binding</keyword>
<dbReference type="PANTHER" id="PTHR48007">
    <property type="entry name" value="LEUCINE-RICH REPEAT RECEPTOR-LIKE PROTEIN KINASE PXC1"/>
    <property type="match status" value="1"/>
</dbReference>
<dbReference type="FunFam" id="3.80.10.10:FF:000041">
    <property type="entry name" value="LRR receptor-like serine/threonine-protein kinase ERECTA"/>
    <property type="match status" value="1"/>
</dbReference>
<dbReference type="PROSITE" id="PS50011">
    <property type="entry name" value="PROTEIN_KINASE_DOM"/>
    <property type="match status" value="1"/>
</dbReference>
<keyword evidence="11" id="KW-0418">Kinase</keyword>
<dbReference type="SUPFAM" id="SSF52058">
    <property type="entry name" value="L domain-like"/>
    <property type="match status" value="1"/>
</dbReference>
<reference evidence="22 23" key="1">
    <citation type="submission" date="2024-01" db="EMBL/GenBank/DDBJ databases">
        <title>The genomes of 5 underutilized Papilionoideae crops provide insights into root nodulation and disease resistanc.</title>
        <authorList>
            <person name="Yuan L."/>
        </authorList>
    </citation>
    <scope>NUCLEOTIDE SEQUENCE [LARGE SCALE GENOMIC DNA]</scope>
    <source>
        <strain evidence="22">ZHUSHIDOU_FW_LH</strain>
        <tissue evidence="22">Leaf</tissue>
    </source>
</reference>
<evidence type="ECO:0000256" key="13">
    <source>
        <dbReference type="ARBA" id="ARBA00022989"/>
    </source>
</evidence>
<keyword evidence="5" id="KW-0433">Leucine-rich repeat</keyword>
<feature type="compositionally biased region" description="Basic residues" evidence="19">
    <location>
        <begin position="377"/>
        <end position="387"/>
    </location>
</feature>
<comment type="caution">
    <text evidence="22">The sequence shown here is derived from an EMBL/GenBank/DDBJ whole genome shotgun (WGS) entry which is preliminary data.</text>
</comment>
<evidence type="ECO:0000256" key="9">
    <source>
        <dbReference type="ARBA" id="ARBA00022737"/>
    </source>
</evidence>
<evidence type="ECO:0000256" key="2">
    <source>
        <dbReference type="ARBA" id="ARBA00008684"/>
    </source>
</evidence>
<dbReference type="Pfam" id="PF13855">
    <property type="entry name" value="LRR_8"/>
    <property type="match status" value="1"/>
</dbReference>
<keyword evidence="7 20" id="KW-0812">Transmembrane</keyword>
<feature type="region of interest" description="Disordered" evidence="19">
    <location>
        <begin position="364"/>
        <end position="394"/>
    </location>
</feature>
<keyword evidence="16" id="KW-0325">Glycoprotein</keyword>
<keyword evidence="8" id="KW-0732">Signal</keyword>
<evidence type="ECO:0000256" key="6">
    <source>
        <dbReference type="ARBA" id="ARBA00022679"/>
    </source>
</evidence>
<dbReference type="GO" id="GO:0016020">
    <property type="term" value="C:membrane"/>
    <property type="evidence" value="ECO:0007669"/>
    <property type="project" value="UniProtKB-SubCell"/>
</dbReference>
<evidence type="ECO:0000256" key="7">
    <source>
        <dbReference type="ARBA" id="ARBA00022692"/>
    </source>
</evidence>
<dbReference type="InterPro" id="IPR046959">
    <property type="entry name" value="PRK1-6/SRF4-like"/>
</dbReference>
<dbReference type="EMBL" id="JAYWIO010000005">
    <property type="protein sequence ID" value="KAK7262046.1"/>
    <property type="molecule type" value="Genomic_DNA"/>
</dbReference>
<organism evidence="22 23">
    <name type="scientific">Crotalaria pallida</name>
    <name type="common">Smooth rattlebox</name>
    <name type="synonym">Crotalaria striata</name>
    <dbReference type="NCBI Taxonomy" id="3830"/>
    <lineage>
        <taxon>Eukaryota</taxon>
        <taxon>Viridiplantae</taxon>
        <taxon>Streptophyta</taxon>
        <taxon>Embryophyta</taxon>
        <taxon>Tracheophyta</taxon>
        <taxon>Spermatophyta</taxon>
        <taxon>Magnoliopsida</taxon>
        <taxon>eudicotyledons</taxon>
        <taxon>Gunneridae</taxon>
        <taxon>Pentapetalae</taxon>
        <taxon>rosids</taxon>
        <taxon>fabids</taxon>
        <taxon>Fabales</taxon>
        <taxon>Fabaceae</taxon>
        <taxon>Papilionoideae</taxon>
        <taxon>50 kb inversion clade</taxon>
        <taxon>genistoids sensu lato</taxon>
        <taxon>core genistoids</taxon>
        <taxon>Crotalarieae</taxon>
        <taxon>Crotalaria</taxon>
    </lineage>
</organism>
<comment type="catalytic activity">
    <reaction evidence="17">
        <text>L-threonyl-[protein] + ATP = O-phospho-L-threonyl-[protein] + ADP + H(+)</text>
        <dbReference type="Rhea" id="RHEA:46608"/>
        <dbReference type="Rhea" id="RHEA-COMP:11060"/>
        <dbReference type="Rhea" id="RHEA-COMP:11605"/>
        <dbReference type="ChEBI" id="CHEBI:15378"/>
        <dbReference type="ChEBI" id="CHEBI:30013"/>
        <dbReference type="ChEBI" id="CHEBI:30616"/>
        <dbReference type="ChEBI" id="CHEBI:61977"/>
        <dbReference type="ChEBI" id="CHEBI:456216"/>
        <dbReference type="EC" id="2.7.11.1"/>
    </reaction>
</comment>
<evidence type="ECO:0000256" key="11">
    <source>
        <dbReference type="ARBA" id="ARBA00022777"/>
    </source>
</evidence>
<dbReference type="Pfam" id="PF08263">
    <property type="entry name" value="LRRNT_2"/>
    <property type="match status" value="1"/>
</dbReference>
<keyword evidence="14 20" id="KW-0472">Membrane</keyword>
<dbReference type="InterPro" id="IPR032675">
    <property type="entry name" value="LRR_dom_sf"/>
</dbReference>
<dbReference type="InterPro" id="IPR000719">
    <property type="entry name" value="Prot_kinase_dom"/>
</dbReference>
<dbReference type="Gene3D" id="3.30.200.20">
    <property type="entry name" value="Phosphorylase Kinase, domain 1"/>
    <property type="match status" value="1"/>
</dbReference>
<dbReference type="Pfam" id="PF00560">
    <property type="entry name" value="LRR_1"/>
    <property type="match status" value="1"/>
</dbReference>
<keyword evidence="23" id="KW-1185">Reference proteome</keyword>
<dbReference type="GO" id="GO:0005524">
    <property type="term" value="F:ATP binding"/>
    <property type="evidence" value="ECO:0007669"/>
    <property type="project" value="UniProtKB-KW"/>
</dbReference>